<dbReference type="RefSeq" id="XP_019011823.1">
    <property type="nucleotide sequence ID" value="XM_019155669.1"/>
</dbReference>
<protein>
    <recommendedName>
        <fullName evidence="3">Carboxylic ester hydrolase</fullName>
        <ecNumber evidence="3">3.1.1.-</ecNumber>
    </recommendedName>
</protein>
<dbReference type="PROSITE" id="PS00122">
    <property type="entry name" value="CARBOXYLESTERASE_B_1"/>
    <property type="match status" value="1"/>
</dbReference>
<keyword evidence="2 3" id="KW-0378">Hydrolase</keyword>
<comment type="similarity">
    <text evidence="1 3">Belongs to the type-B carboxylesterase/lipase family.</text>
</comment>
<evidence type="ECO:0000313" key="7">
    <source>
        <dbReference type="Proteomes" id="UP000094020"/>
    </source>
</evidence>
<reference evidence="5" key="3">
    <citation type="submission" date="2016-07" db="EMBL/GenBank/DDBJ databases">
        <title>Evolution of pathogenesis and genome organization in the Tremellales.</title>
        <authorList>
            <person name="Cuomo C."/>
            <person name="Litvintseva A."/>
            <person name="Heitman J."/>
            <person name="Chen Y."/>
            <person name="Sun S."/>
            <person name="Springer D."/>
            <person name="Dromer F."/>
            <person name="Young S."/>
            <person name="Zeng Q."/>
            <person name="Chapman S."/>
            <person name="Gujja S."/>
            <person name="Saif S."/>
            <person name="Birren B."/>
        </authorList>
    </citation>
    <scope>NUCLEOTIDE SEQUENCE</scope>
    <source>
        <strain evidence="5">CBS 10737</strain>
    </source>
</reference>
<proteinExistence type="inferred from homology"/>
<dbReference type="EMBL" id="KI894010">
    <property type="protein sequence ID" value="OCF50604.1"/>
    <property type="molecule type" value="Genomic_DNA"/>
</dbReference>
<sequence>MTTLKTVLPLLALVSVTTSSVLPRWAAPIVKLPYATYQGFHNESSGLDIFLGVRYAASTEGQNRWREAQPPLEQSGDGILNATVFPPQCPQATAGGIISAADYNPLQSEDSEDCLFVNIYAPPNADNLPVLVWIHGGGWDHNSAREFDPTPSINYSNNSFIGVIIQYRLGAFGFLNSPLMKQDKGLNAGITDAAASLRWVQNYINHFGGNKDQVTIWGQSSGGGTILHLLSAQGEKNRENEKLWNNVIMSSPYLTPMGSCNSTYWQTQFDNFTASANCSVDASALDCLRNTSTDVLKTLSHKFDSILGKGHPSAYEPCIEGEGGYLVGNTAERLKNGNIPNSYILAGSNYNDGFSMVSTSLTPPSNITNVSAEADARLANLLITDFPLIQGSEDVQRAIELYPLSDFVDNHARAAELYQDIIFACGVDWTLDKTQDSWRYLYAVKDAIHARDNAYEFPYFYNTLSPYSPTLYGSYIGPIISLIISNSPNNYSNLRPPNDPSYPIYLDMGEYKVLNVTVANISDSYIGQNQQQIGTRERCDFWAQVRIDNYW</sequence>
<feature type="signal peptide" evidence="3">
    <location>
        <begin position="1"/>
        <end position="19"/>
    </location>
</feature>
<reference evidence="6" key="2">
    <citation type="submission" date="2013-07" db="EMBL/GenBank/DDBJ databases">
        <authorList>
            <consortium name="The Broad Institute Genome Sequencing Platform"/>
            <person name="Cuomo C."/>
            <person name="Litvintseva A."/>
            <person name="Chen Y."/>
            <person name="Heitman J."/>
            <person name="Sun S."/>
            <person name="Springer D."/>
            <person name="Dromer F."/>
            <person name="Young S.K."/>
            <person name="Zeng Q."/>
            <person name="Gargeya S."/>
            <person name="Fitzgerald M."/>
            <person name="Abouelleil A."/>
            <person name="Alvarado L."/>
            <person name="Berlin A.M."/>
            <person name="Chapman S.B."/>
            <person name="Dewar J."/>
            <person name="Goldberg J."/>
            <person name="Griggs A."/>
            <person name="Gujja S."/>
            <person name="Hansen M."/>
            <person name="Howarth C."/>
            <person name="Imamovic A."/>
            <person name="Larimer J."/>
            <person name="McCowan C."/>
            <person name="Murphy C."/>
            <person name="Pearson M."/>
            <person name="Priest M."/>
            <person name="Roberts A."/>
            <person name="Saif S."/>
            <person name="Shea T."/>
            <person name="Sykes S."/>
            <person name="Wortman J."/>
            <person name="Nusbaum C."/>
            <person name="Birren B."/>
        </authorList>
    </citation>
    <scope>NUCLEOTIDE SEQUENCE</scope>
    <source>
        <strain evidence="6">CBS 10737</strain>
    </source>
</reference>
<evidence type="ECO:0000259" key="4">
    <source>
        <dbReference type="Pfam" id="PF00135"/>
    </source>
</evidence>
<feature type="chain" id="PRO_5008448412" description="Carboxylic ester hydrolase" evidence="3">
    <location>
        <begin position="20"/>
        <end position="551"/>
    </location>
</feature>
<feature type="domain" description="Carboxylesterase type B" evidence="4">
    <location>
        <begin position="27"/>
        <end position="446"/>
    </location>
</feature>
<dbReference type="InterPro" id="IPR019826">
    <property type="entry name" value="Carboxylesterase_B_AS"/>
</dbReference>
<name>A0A1B9I4Z6_9TREE</name>
<accession>A0A1B9I4Z6</accession>
<dbReference type="InterPro" id="IPR029058">
    <property type="entry name" value="AB_hydrolase_fold"/>
</dbReference>
<dbReference type="SUPFAM" id="SSF53474">
    <property type="entry name" value="alpha/beta-Hydrolases"/>
    <property type="match status" value="1"/>
</dbReference>
<evidence type="ECO:0000313" key="6">
    <source>
        <dbReference type="EMBL" id="WWC71208.1"/>
    </source>
</evidence>
<dbReference type="InterPro" id="IPR019819">
    <property type="entry name" value="Carboxylesterase_B_CS"/>
</dbReference>
<dbReference type="GeneID" id="30172298"/>
<dbReference type="STRING" id="1296096.A0A1B9I4Z6"/>
<dbReference type="PANTHER" id="PTHR11559">
    <property type="entry name" value="CARBOXYLESTERASE"/>
    <property type="match status" value="1"/>
</dbReference>
<evidence type="ECO:0000313" key="5">
    <source>
        <dbReference type="EMBL" id="OCF50604.1"/>
    </source>
</evidence>
<dbReference type="Proteomes" id="UP000094020">
    <property type="component" value="Chromosome 7"/>
</dbReference>
<dbReference type="InterPro" id="IPR002018">
    <property type="entry name" value="CarbesteraseB"/>
</dbReference>
<dbReference type="EMBL" id="CP144525">
    <property type="protein sequence ID" value="WWC71208.1"/>
    <property type="molecule type" value="Genomic_DNA"/>
</dbReference>
<dbReference type="KEGG" id="kpin:30172298"/>
<dbReference type="GO" id="GO:0016787">
    <property type="term" value="F:hydrolase activity"/>
    <property type="evidence" value="ECO:0007669"/>
    <property type="project" value="UniProtKB-KW"/>
</dbReference>
<dbReference type="InterPro" id="IPR050309">
    <property type="entry name" value="Type-B_Carboxylest/Lipase"/>
</dbReference>
<dbReference type="PROSITE" id="PS00941">
    <property type="entry name" value="CARBOXYLESTERASE_B_2"/>
    <property type="match status" value="1"/>
</dbReference>
<keyword evidence="7" id="KW-1185">Reference proteome</keyword>
<organism evidence="5">
    <name type="scientific">Kwoniella pini CBS 10737</name>
    <dbReference type="NCBI Taxonomy" id="1296096"/>
    <lineage>
        <taxon>Eukaryota</taxon>
        <taxon>Fungi</taxon>
        <taxon>Dikarya</taxon>
        <taxon>Basidiomycota</taxon>
        <taxon>Agaricomycotina</taxon>
        <taxon>Tremellomycetes</taxon>
        <taxon>Tremellales</taxon>
        <taxon>Cryptococcaceae</taxon>
        <taxon>Kwoniella</taxon>
    </lineage>
</organism>
<evidence type="ECO:0000256" key="2">
    <source>
        <dbReference type="ARBA" id="ARBA00022801"/>
    </source>
</evidence>
<dbReference type="Pfam" id="PF00135">
    <property type="entry name" value="COesterase"/>
    <property type="match status" value="1"/>
</dbReference>
<reference evidence="6" key="4">
    <citation type="submission" date="2024-02" db="EMBL/GenBank/DDBJ databases">
        <title>Comparative genomics of Cryptococcus and Kwoniella reveals pathogenesis evolution and contrasting modes of karyotype evolution via chromosome fusion or intercentromeric recombination.</title>
        <authorList>
            <person name="Coelho M.A."/>
            <person name="David-Palma M."/>
            <person name="Shea T."/>
            <person name="Bowers K."/>
            <person name="McGinley-Smith S."/>
            <person name="Mohammad A.W."/>
            <person name="Gnirke A."/>
            <person name="Yurkov A.M."/>
            <person name="Nowrousian M."/>
            <person name="Sun S."/>
            <person name="Cuomo C.A."/>
            <person name="Heitman J."/>
        </authorList>
    </citation>
    <scope>NUCLEOTIDE SEQUENCE</scope>
    <source>
        <strain evidence="6">CBS 10737</strain>
    </source>
</reference>
<dbReference type="Gene3D" id="3.40.50.1820">
    <property type="entry name" value="alpha/beta hydrolase"/>
    <property type="match status" value="1"/>
</dbReference>
<evidence type="ECO:0000256" key="3">
    <source>
        <dbReference type="RuleBase" id="RU361235"/>
    </source>
</evidence>
<dbReference type="EC" id="3.1.1.-" evidence="3"/>
<dbReference type="AlphaFoldDB" id="A0A1B9I4Z6"/>
<gene>
    <name evidence="5" type="ORF">I206_03929</name>
    <name evidence="6" type="ORF">I206_105161</name>
</gene>
<evidence type="ECO:0000256" key="1">
    <source>
        <dbReference type="ARBA" id="ARBA00005964"/>
    </source>
</evidence>
<keyword evidence="3" id="KW-0732">Signal</keyword>
<dbReference type="OrthoDB" id="408631at2759"/>
<reference evidence="5" key="1">
    <citation type="submission" date="2013-07" db="EMBL/GenBank/DDBJ databases">
        <title>The Genome Sequence of Cryptococcus pinus CBS10737.</title>
        <authorList>
            <consortium name="The Broad Institute Genome Sequencing Platform"/>
            <person name="Cuomo C."/>
            <person name="Litvintseva A."/>
            <person name="Chen Y."/>
            <person name="Heitman J."/>
            <person name="Sun S."/>
            <person name="Springer D."/>
            <person name="Dromer F."/>
            <person name="Young S.K."/>
            <person name="Zeng Q."/>
            <person name="Gargeya S."/>
            <person name="Fitzgerald M."/>
            <person name="Abouelleil A."/>
            <person name="Alvarado L."/>
            <person name="Berlin A.M."/>
            <person name="Chapman S.B."/>
            <person name="Dewar J."/>
            <person name="Goldberg J."/>
            <person name="Griggs A."/>
            <person name="Gujja S."/>
            <person name="Hansen M."/>
            <person name="Howarth C."/>
            <person name="Imamovic A."/>
            <person name="Larimer J."/>
            <person name="McCowan C."/>
            <person name="Murphy C."/>
            <person name="Pearson M."/>
            <person name="Priest M."/>
            <person name="Roberts A."/>
            <person name="Saif S."/>
            <person name="Shea T."/>
            <person name="Sykes S."/>
            <person name="Wortman J."/>
            <person name="Nusbaum C."/>
            <person name="Birren B."/>
        </authorList>
    </citation>
    <scope>NUCLEOTIDE SEQUENCE [LARGE SCALE GENOMIC DNA]</scope>
    <source>
        <strain evidence="5">CBS 10737</strain>
    </source>
</reference>